<dbReference type="CDD" id="cd04496">
    <property type="entry name" value="SSB_OBF"/>
    <property type="match status" value="1"/>
</dbReference>
<dbReference type="GO" id="GO:0006260">
    <property type="term" value="P:DNA replication"/>
    <property type="evidence" value="ECO:0007669"/>
    <property type="project" value="InterPro"/>
</dbReference>
<evidence type="ECO:0000256" key="2">
    <source>
        <dbReference type="HAMAP-Rule" id="MF_00984"/>
    </source>
</evidence>
<comment type="caution">
    <text evidence="4">The sequence shown here is derived from an EMBL/GenBank/DDBJ whole genome shotgun (WGS) entry which is preliminary data.</text>
</comment>
<dbReference type="EMBL" id="MEVT01000017">
    <property type="protein sequence ID" value="OGC62488.1"/>
    <property type="molecule type" value="Genomic_DNA"/>
</dbReference>
<protein>
    <recommendedName>
        <fullName evidence="2 3">Single-stranded DNA-binding protein</fullName>
        <shortName evidence="2">SSB</shortName>
    </recommendedName>
</protein>
<dbReference type="NCBIfam" id="TIGR00621">
    <property type="entry name" value="ssb"/>
    <property type="match status" value="1"/>
</dbReference>
<evidence type="ECO:0000313" key="5">
    <source>
        <dbReference type="Proteomes" id="UP000176614"/>
    </source>
</evidence>
<dbReference type="PANTHER" id="PTHR10302">
    <property type="entry name" value="SINGLE-STRANDED DNA-BINDING PROTEIN"/>
    <property type="match status" value="1"/>
</dbReference>
<gene>
    <name evidence="4" type="ORF">A2264_01130</name>
</gene>
<dbReference type="PANTHER" id="PTHR10302:SF0">
    <property type="entry name" value="SINGLE-STRANDED DNA-BINDING PROTEIN, MITOCHONDRIAL"/>
    <property type="match status" value="1"/>
</dbReference>
<dbReference type="AlphaFoldDB" id="A0A1F4VZP0"/>
<evidence type="ECO:0000256" key="3">
    <source>
        <dbReference type="PIRNR" id="PIRNR002070"/>
    </source>
</evidence>
<dbReference type="Gene3D" id="2.40.50.140">
    <property type="entry name" value="Nucleic acid-binding proteins"/>
    <property type="match status" value="1"/>
</dbReference>
<dbReference type="InterPro" id="IPR012340">
    <property type="entry name" value="NA-bd_OB-fold"/>
</dbReference>
<dbReference type="SUPFAM" id="SSF50249">
    <property type="entry name" value="Nucleic acid-binding proteins"/>
    <property type="match status" value="1"/>
</dbReference>
<proteinExistence type="inferred from homology"/>
<evidence type="ECO:0000256" key="1">
    <source>
        <dbReference type="ARBA" id="ARBA00023125"/>
    </source>
</evidence>
<name>A0A1F4VZP0_UNCKA</name>
<comment type="subunit">
    <text evidence="2">Homotetramer.</text>
</comment>
<dbReference type="GO" id="GO:0003697">
    <property type="term" value="F:single-stranded DNA binding"/>
    <property type="evidence" value="ECO:0007669"/>
    <property type="project" value="UniProtKB-UniRule"/>
</dbReference>
<dbReference type="Pfam" id="PF00436">
    <property type="entry name" value="SSB"/>
    <property type="match status" value="1"/>
</dbReference>
<comment type="caution">
    <text evidence="2">Lacks conserved residue(s) required for the propagation of feature annotation.</text>
</comment>
<dbReference type="InterPro" id="IPR000424">
    <property type="entry name" value="Primosome_PriB/ssb"/>
</dbReference>
<reference evidence="4 5" key="1">
    <citation type="journal article" date="2016" name="Nat. Commun.">
        <title>Thousands of microbial genomes shed light on interconnected biogeochemical processes in an aquifer system.</title>
        <authorList>
            <person name="Anantharaman K."/>
            <person name="Brown C.T."/>
            <person name="Hug L.A."/>
            <person name="Sharon I."/>
            <person name="Castelle C.J."/>
            <person name="Probst A.J."/>
            <person name="Thomas B.C."/>
            <person name="Singh A."/>
            <person name="Wilkins M.J."/>
            <person name="Karaoz U."/>
            <person name="Brodie E.L."/>
            <person name="Williams K.H."/>
            <person name="Hubbard S.S."/>
            <person name="Banfield J.F."/>
        </authorList>
    </citation>
    <scope>NUCLEOTIDE SEQUENCE [LARGE SCALE GENOMIC DNA]</scope>
</reference>
<sequence length="140" mass="15749">MPAEHPRTFYFLPLSFMLNVNRLTLLGTVTRDPETHTTKAGKQFTVIGIATVRNWTDEAGNKHAEPEFHRLVCFKELAEFTADRVKKGTPLYVEGRLHTDRWQTENGEAKTRTEIIVDRLVLLSARAKGAQQAAENDAGA</sequence>
<dbReference type="HAMAP" id="MF_00984">
    <property type="entry name" value="SSB"/>
    <property type="match status" value="1"/>
</dbReference>
<dbReference type="PROSITE" id="PS50935">
    <property type="entry name" value="SSB"/>
    <property type="match status" value="1"/>
</dbReference>
<accession>A0A1F4VZP0</accession>
<organism evidence="4 5">
    <name type="scientific">candidate division WWE3 bacterium RIFOXYA2_FULL_46_9</name>
    <dbReference type="NCBI Taxonomy" id="1802636"/>
    <lineage>
        <taxon>Bacteria</taxon>
        <taxon>Katanobacteria</taxon>
    </lineage>
</organism>
<dbReference type="Proteomes" id="UP000176614">
    <property type="component" value="Unassembled WGS sequence"/>
</dbReference>
<evidence type="ECO:0000313" key="4">
    <source>
        <dbReference type="EMBL" id="OGC62488.1"/>
    </source>
</evidence>
<dbReference type="PIRSF" id="PIRSF002070">
    <property type="entry name" value="SSB"/>
    <property type="match status" value="1"/>
</dbReference>
<dbReference type="InterPro" id="IPR011344">
    <property type="entry name" value="ssDNA-bd"/>
</dbReference>
<keyword evidence="1 2" id="KW-0238">DNA-binding</keyword>
<dbReference type="GO" id="GO:0009295">
    <property type="term" value="C:nucleoid"/>
    <property type="evidence" value="ECO:0007669"/>
    <property type="project" value="TreeGrafter"/>
</dbReference>